<evidence type="ECO:0000256" key="3">
    <source>
        <dbReference type="ARBA" id="ARBA00022741"/>
    </source>
</evidence>
<dbReference type="AlphaFoldDB" id="A0A9D4Z190"/>
<reference evidence="10" key="2">
    <citation type="submission" date="2020-11" db="EMBL/GenBank/DDBJ databases">
        <authorList>
            <person name="Cecchin M."/>
            <person name="Marcolungo L."/>
            <person name="Rossato M."/>
            <person name="Girolomoni L."/>
            <person name="Cosentino E."/>
            <person name="Cuine S."/>
            <person name="Li-Beisson Y."/>
            <person name="Delledonne M."/>
            <person name="Ballottari M."/>
        </authorList>
    </citation>
    <scope>NUCLEOTIDE SEQUENCE</scope>
    <source>
        <strain evidence="10">211/11P</strain>
        <tissue evidence="10">Whole cell</tissue>
    </source>
</reference>
<feature type="domain" description="Protein kinase" evidence="9">
    <location>
        <begin position="150"/>
        <end position="413"/>
    </location>
</feature>
<dbReference type="SUPFAM" id="SSF56112">
    <property type="entry name" value="Protein kinase-like (PK-like)"/>
    <property type="match status" value="1"/>
</dbReference>
<evidence type="ECO:0000256" key="1">
    <source>
        <dbReference type="ARBA" id="ARBA00022527"/>
    </source>
</evidence>
<keyword evidence="3 6" id="KW-0547">Nucleotide-binding</keyword>
<dbReference type="PROSITE" id="PS50011">
    <property type="entry name" value="PROTEIN_KINASE_DOM"/>
    <property type="match status" value="1"/>
</dbReference>
<comment type="similarity">
    <text evidence="7">Belongs to the protein kinase superfamily.</text>
</comment>
<dbReference type="GO" id="GO:0004674">
    <property type="term" value="F:protein serine/threonine kinase activity"/>
    <property type="evidence" value="ECO:0007669"/>
    <property type="project" value="UniProtKB-KW"/>
</dbReference>
<keyword evidence="2" id="KW-0808">Transferase</keyword>
<keyword evidence="11" id="KW-1185">Reference proteome</keyword>
<dbReference type="Gene3D" id="1.10.510.10">
    <property type="entry name" value="Transferase(Phosphotransferase) domain 1"/>
    <property type="match status" value="1"/>
</dbReference>
<dbReference type="Proteomes" id="UP001055712">
    <property type="component" value="Unassembled WGS sequence"/>
</dbReference>
<evidence type="ECO:0000256" key="5">
    <source>
        <dbReference type="ARBA" id="ARBA00022840"/>
    </source>
</evidence>
<sequence>MEAPAAPQAGGAIHRDSLGHKLEELELQVQVAHEVNAHLNSEVERLTARVDTLEQEKAAFERHIKLLAKKLAAARAQLPDAAQAAAQAQEQADTEEADEEAAAQMLQSDAFAADGPSASTDDQAWLQDAAWLRFQAAGRRAGWLVDPQEVILGEVIGRGTFGVVHSATWRGGCVAVKRVQPRSRDQATTFVREVEALAQLRHPHCMQLYAACVHPPNDFWLICELLSGGTLAAWLYGGAGARRLPHRSLSERLKMALDVARGMQALEEHTPQILHRDLKPSNVFIDSTGTAKIADFGLARILSPAAMVSLTGETGSYLWMSPEVIRHEPYDARSDCWSFGVVLVELLTQEKPYSQLYQTPVQVAIQVADGSLHPQAPPDCHPIVADLLLAIFSPDPLERPSFGIIVARLEAALSDVRKQAAVAQSESLLGRWSKGWARA</sequence>
<dbReference type="Pfam" id="PF07714">
    <property type="entry name" value="PK_Tyr_Ser-Thr"/>
    <property type="match status" value="1"/>
</dbReference>
<protein>
    <recommendedName>
        <fullName evidence="9">Protein kinase domain-containing protein</fullName>
    </recommendedName>
</protein>
<reference evidence="10" key="1">
    <citation type="journal article" date="2019" name="Plant J.">
        <title>Chlorella vulgaris genome assembly and annotation reveals the molecular basis for metabolic acclimation to high light conditions.</title>
        <authorList>
            <person name="Cecchin M."/>
            <person name="Marcolungo L."/>
            <person name="Rossato M."/>
            <person name="Girolomoni L."/>
            <person name="Cosentino E."/>
            <person name="Cuine S."/>
            <person name="Li-Beisson Y."/>
            <person name="Delledonne M."/>
            <person name="Ballottari M."/>
        </authorList>
    </citation>
    <scope>NUCLEOTIDE SEQUENCE</scope>
    <source>
        <strain evidence="10">211/11P</strain>
    </source>
</reference>
<dbReference type="EMBL" id="SIDB01000001">
    <property type="protein sequence ID" value="KAI3438098.1"/>
    <property type="molecule type" value="Genomic_DNA"/>
</dbReference>
<dbReference type="CDD" id="cd13999">
    <property type="entry name" value="STKc_MAP3K-like"/>
    <property type="match status" value="1"/>
</dbReference>
<proteinExistence type="inferred from homology"/>
<evidence type="ECO:0000256" key="4">
    <source>
        <dbReference type="ARBA" id="ARBA00022777"/>
    </source>
</evidence>
<dbReference type="PANTHER" id="PTHR44329">
    <property type="entry name" value="SERINE/THREONINE-PROTEIN KINASE TNNI3K-RELATED"/>
    <property type="match status" value="1"/>
</dbReference>
<dbReference type="InterPro" id="IPR011009">
    <property type="entry name" value="Kinase-like_dom_sf"/>
</dbReference>
<evidence type="ECO:0000256" key="8">
    <source>
        <dbReference type="SAM" id="Coils"/>
    </source>
</evidence>
<name>A0A9D4Z190_CHLVU</name>
<keyword evidence="5 6" id="KW-0067">ATP-binding</keyword>
<gene>
    <name evidence="10" type="ORF">D9Q98_000540</name>
</gene>
<keyword evidence="1 7" id="KW-0723">Serine/threonine-protein kinase</keyword>
<feature type="binding site" evidence="6">
    <location>
        <position position="177"/>
    </location>
    <ligand>
        <name>ATP</name>
        <dbReference type="ChEBI" id="CHEBI:30616"/>
    </ligand>
</feature>
<dbReference type="PANTHER" id="PTHR44329:SF261">
    <property type="entry name" value="ZINC FINGER CONTAINING PROTEIN KINASE-RELATED"/>
    <property type="match status" value="1"/>
</dbReference>
<dbReference type="OrthoDB" id="10261027at2759"/>
<dbReference type="GO" id="GO:0005524">
    <property type="term" value="F:ATP binding"/>
    <property type="evidence" value="ECO:0007669"/>
    <property type="project" value="UniProtKB-UniRule"/>
</dbReference>
<dbReference type="InterPro" id="IPR001245">
    <property type="entry name" value="Ser-Thr/Tyr_kinase_cat_dom"/>
</dbReference>
<organism evidence="10 11">
    <name type="scientific">Chlorella vulgaris</name>
    <name type="common">Green alga</name>
    <dbReference type="NCBI Taxonomy" id="3077"/>
    <lineage>
        <taxon>Eukaryota</taxon>
        <taxon>Viridiplantae</taxon>
        <taxon>Chlorophyta</taxon>
        <taxon>core chlorophytes</taxon>
        <taxon>Trebouxiophyceae</taxon>
        <taxon>Chlorellales</taxon>
        <taxon>Chlorellaceae</taxon>
        <taxon>Chlorella clade</taxon>
        <taxon>Chlorella</taxon>
    </lineage>
</organism>
<dbReference type="SMART" id="SM00220">
    <property type="entry name" value="S_TKc"/>
    <property type="match status" value="1"/>
</dbReference>
<keyword evidence="8" id="KW-0175">Coiled coil</keyword>
<dbReference type="Gene3D" id="3.30.200.20">
    <property type="entry name" value="Phosphorylase Kinase, domain 1"/>
    <property type="match status" value="1"/>
</dbReference>
<dbReference type="InterPro" id="IPR051681">
    <property type="entry name" value="Ser/Thr_Kinases-Pseudokinases"/>
</dbReference>
<dbReference type="InterPro" id="IPR017441">
    <property type="entry name" value="Protein_kinase_ATP_BS"/>
</dbReference>
<dbReference type="PROSITE" id="PS00108">
    <property type="entry name" value="PROTEIN_KINASE_ST"/>
    <property type="match status" value="1"/>
</dbReference>
<dbReference type="InterPro" id="IPR008271">
    <property type="entry name" value="Ser/Thr_kinase_AS"/>
</dbReference>
<feature type="coiled-coil region" evidence="8">
    <location>
        <begin position="22"/>
        <end position="91"/>
    </location>
</feature>
<evidence type="ECO:0000256" key="6">
    <source>
        <dbReference type="PROSITE-ProRule" id="PRU10141"/>
    </source>
</evidence>
<evidence type="ECO:0000313" key="11">
    <source>
        <dbReference type="Proteomes" id="UP001055712"/>
    </source>
</evidence>
<evidence type="ECO:0000256" key="7">
    <source>
        <dbReference type="RuleBase" id="RU000304"/>
    </source>
</evidence>
<comment type="caution">
    <text evidence="10">The sequence shown here is derived from an EMBL/GenBank/DDBJ whole genome shotgun (WGS) entry which is preliminary data.</text>
</comment>
<evidence type="ECO:0000256" key="2">
    <source>
        <dbReference type="ARBA" id="ARBA00022679"/>
    </source>
</evidence>
<dbReference type="PROSITE" id="PS00107">
    <property type="entry name" value="PROTEIN_KINASE_ATP"/>
    <property type="match status" value="1"/>
</dbReference>
<keyword evidence="4" id="KW-0418">Kinase</keyword>
<dbReference type="InterPro" id="IPR000719">
    <property type="entry name" value="Prot_kinase_dom"/>
</dbReference>
<accession>A0A9D4Z190</accession>
<evidence type="ECO:0000313" key="10">
    <source>
        <dbReference type="EMBL" id="KAI3438098.1"/>
    </source>
</evidence>
<evidence type="ECO:0000259" key="9">
    <source>
        <dbReference type="PROSITE" id="PS50011"/>
    </source>
</evidence>